<feature type="transmembrane region" description="Helical" evidence="1">
    <location>
        <begin position="147"/>
        <end position="167"/>
    </location>
</feature>
<accession>A0ABD1Y661</accession>
<evidence type="ECO:0000256" key="1">
    <source>
        <dbReference type="SAM" id="Phobius"/>
    </source>
</evidence>
<dbReference type="PANTHER" id="PTHR35733">
    <property type="entry name" value="OS02G0307800 PROTEIN"/>
    <property type="match status" value="1"/>
</dbReference>
<dbReference type="AlphaFoldDB" id="A0ABD1Y661"/>
<proteinExistence type="predicted"/>
<dbReference type="InterPro" id="IPR021434">
    <property type="entry name" value="DUF3082"/>
</dbReference>
<keyword evidence="3" id="KW-1185">Reference proteome</keyword>
<organism evidence="2 3">
    <name type="scientific">Riccia fluitans</name>
    <dbReference type="NCBI Taxonomy" id="41844"/>
    <lineage>
        <taxon>Eukaryota</taxon>
        <taxon>Viridiplantae</taxon>
        <taxon>Streptophyta</taxon>
        <taxon>Embryophyta</taxon>
        <taxon>Marchantiophyta</taxon>
        <taxon>Marchantiopsida</taxon>
        <taxon>Marchantiidae</taxon>
        <taxon>Marchantiales</taxon>
        <taxon>Ricciaceae</taxon>
        <taxon>Riccia</taxon>
    </lineage>
</organism>
<protein>
    <submittedName>
        <fullName evidence="2">Uncharacterized protein</fullName>
    </submittedName>
</protein>
<keyword evidence="1" id="KW-1133">Transmembrane helix</keyword>
<feature type="transmembrane region" description="Helical" evidence="1">
    <location>
        <begin position="259"/>
        <end position="278"/>
    </location>
</feature>
<keyword evidence="1" id="KW-0472">Membrane</keyword>
<feature type="transmembrane region" description="Helical" evidence="1">
    <location>
        <begin position="219"/>
        <end position="239"/>
    </location>
</feature>
<evidence type="ECO:0000313" key="3">
    <source>
        <dbReference type="Proteomes" id="UP001605036"/>
    </source>
</evidence>
<dbReference type="Pfam" id="PF11282">
    <property type="entry name" value="DUF3082"/>
    <property type="match status" value="1"/>
</dbReference>
<dbReference type="Proteomes" id="UP001605036">
    <property type="component" value="Unassembled WGS sequence"/>
</dbReference>
<dbReference type="PANTHER" id="PTHR35733:SF1">
    <property type="entry name" value="OS02G0307800 PROTEIN"/>
    <property type="match status" value="1"/>
</dbReference>
<dbReference type="EMBL" id="JBHFFA010000006">
    <property type="protein sequence ID" value="KAL2621202.1"/>
    <property type="molecule type" value="Genomic_DNA"/>
</dbReference>
<keyword evidence="1" id="KW-0812">Transmembrane</keyword>
<evidence type="ECO:0000313" key="2">
    <source>
        <dbReference type="EMBL" id="KAL2621202.1"/>
    </source>
</evidence>
<name>A0ABD1Y661_9MARC</name>
<comment type="caution">
    <text evidence="2">The sequence shown here is derived from an EMBL/GenBank/DDBJ whole genome shotgun (WGS) entry which is preliminary data.</text>
</comment>
<sequence length="339" mass="37616">MASQHCISCAILSSSGAAGTPLKRLGSVDGCQFIHSKRPNLIARNFEHHGVFRFNWKSRNMATSSGRIPGVSVPCYAKREWSEKSEPRMMNSNLLTCRERFVVSANASRRNFLFQLGDDEVYEEGPIELPPRELEIDPLAFPEANPLQIAASFLLTGSIAFLLIRSLRRRAQRAKEMQFRSTGVATSKSIKEDARKAAVAKLTQAPEVPVAPPSPAQTFFGAVVAGIIALLLYQVTTTVEGSFIGKPVSMNYSIRNLTITVRTIINGLLYLATFVFAANSIEVGRRRQELIRICSVHYVYYSTGIRNAVPRNQRCFQPYSYGIFLSIAVVDWHATAPPD</sequence>
<gene>
    <name evidence="2" type="ORF">R1flu_001407</name>
</gene>
<reference evidence="2 3" key="1">
    <citation type="submission" date="2024-09" db="EMBL/GenBank/DDBJ databases">
        <title>Chromosome-scale assembly of Riccia fluitans.</title>
        <authorList>
            <person name="Paukszto L."/>
            <person name="Sawicki J."/>
            <person name="Karawczyk K."/>
            <person name="Piernik-Szablinska J."/>
            <person name="Szczecinska M."/>
            <person name="Mazdziarz M."/>
        </authorList>
    </citation>
    <scope>NUCLEOTIDE SEQUENCE [LARGE SCALE GENOMIC DNA]</scope>
    <source>
        <strain evidence="2">Rf_01</strain>
        <tissue evidence="2">Aerial parts of the thallus</tissue>
    </source>
</reference>